<dbReference type="PROSITE" id="PS00107">
    <property type="entry name" value="PROTEIN_KINASE_ATP"/>
    <property type="match status" value="1"/>
</dbReference>
<evidence type="ECO:0000256" key="15">
    <source>
        <dbReference type="ARBA" id="ARBA00022840"/>
    </source>
</evidence>
<dbReference type="GO" id="GO:0004697">
    <property type="term" value="F:diacylglycerol-dependent serine/threonine kinase activity"/>
    <property type="evidence" value="ECO:0007669"/>
    <property type="project" value="UniProtKB-EC"/>
</dbReference>
<dbReference type="PROSITE" id="PS00479">
    <property type="entry name" value="ZF_DAG_PE_1"/>
    <property type="match status" value="2"/>
</dbReference>
<evidence type="ECO:0000256" key="17">
    <source>
        <dbReference type="ARBA" id="ARBA00023136"/>
    </source>
</evidence>
<dbReference type="PROSITE" id="PS50011">
    <property type="entry name" value="PROTEIN_KINASE_DOM"/>
    <property type="match status" value="1"/>
</dbReference>
<keyword evidence="27" id="KW-1185">Reference proteome</keyword>
<dbReference type="FunFam" id="3.30.60.20:FF:000007">
    <property type="entry name" value="Serine/threonine-protein kinase"/>
    <property type="match status" value="1"/>
</dbReference>
<keyword evidence="15 19" id="KW-0067">ATP-binding</keyword>
<evidence type="ECO:0000256" key="19">
    <source>
        <dbReference type="PIRNR" id="PIRNR000552"/>
    </source>
</evidence>
<feature type="domain" description="Protein kinase" evidence="24">
    <location>
        <begin position="506"/>
        <end position="762"/>
    </location>
</feature>
<keyword evidence="11 19" id="KW-0547">Nucleotide-binding</keyword>
<accession>A0A665UKT2</accession>
<evidence type="ECO:0000256" key="11">
    <source>
        <dbReference type="ARBA" id="ARBA00022741"/>
    </source>
</evidence>
<sequence length="832" mass="94272">PGGPETAPSPTNSRGSIHGVSFLLQIGLTRETVTLDPGDHSLSAVRELVCSIVDQKFPECGFFGMYDKILLFRHDLNSDNILQRLTSAEEIHEGDLVEVVLSALATAEDFQIRPHTLYVHSYKAPAFCDDCGEMLWGLVRQGLKCDGCGLNYHKRCAFKIPNNCSGVKKRRLSNVSLPGSVMSIARPPSTEFAPVPQEEVSSLSRSGRRNSLLSGRPIWMEKMVLGRVKVPHTFSVHTYTRPTICQYCKRLLKGLFRQGMQCKDCKFNCHKRCAAKVPRDCLGEVDFNGGHSMDEQDEPSTPEDKLFFIEGPCTDGEKDDETLRAISPSTSSNIPLMRVVQSIKHTKRKSSTVVKEGWMVHYTSRDNLRKRHYWRLDSKSLTLFQNESGAKYYKEIPLSEILQVELAQDFGSLPPGSNPHCFEVITASMVYYVGEDNGGLYNNPVLAASGVGRDVGQSWEKAIRQAMMPVTPKTCFCVSTEELSISISVSNSQIQENVDISSVYQIFADEVLGSGQFGIVYGGKHRKTGRDVAIKIIDKMRFPTKQESQLRNEVAILQNLHHPGIVNLECMFETPEQVFVVMEKLHGDMLEMILSSEKSRLPERLTKFLVTQILVALRHLHFKNIVHCDLKPENVLLASAEPFPQVKLCDFGFARIIGEKSFRRSVVGTPAYLAPEVLRSKGYNRSLDMWSVGVIIYVSLSGTFPFNEDEDINDQIQNAAFMYPPNPWKEISEEATDLINNLLQVKMRKRYSVDKSLSHPWLQDYQTWLDLREFETRRGERYITHESDDGRWEEYADERGLHYPKHFIMSPNLDDMEEDPQLYEDAVISSLW</sequence>
<dbReference type="Pfam" id="PF00130">
    <property type="entry name" value="C1_1"/>
    <property type="match status" value="2"/>
</dbReference>
<evidence type="ECO:0000259" key="23">
    <source>
        <dbReference type="PROSITE" id="PS50003"/>
    </source>
</evidence>
<dbReference type="InterPro" id="IPR002219">
    <property type="entry name" value="PKC_DAG/PE"/>
</dbReference>
<dbReference type="PIRSF" id="PIRSF000552">
    <property type="entry name" value="PKC_mu_nu_D2"/>
    <property type="match status" value="1"/>
</dbReference>
<feature type="binding site" evidence="21 22">
    <location>
        <position position="535"/>
    </location>
    <ligand>
        <name>ATP</name>
        <dbReference type="ChEBI" id="CHEBI:30616"/>
    </ligand>
</feature>
<reference evidence="26" key="2">
    <citation type="submission" date="2025-08" db="UniProtKB">
        <authorList>
            <consortium name="Ensembl"/>
        </authorList>
    </citation>
    <scope>IDENTIFICATION</scope>
</reference>
<reference evidence="26" key="1">
    <citation type="submission" date="2021-04" db="EMBL/GenBank/DDBJ databases">
        <authorList>
            <consortium name="Wellcome Sanger Institute Data Sharing"/>
        </authorList>
    </citation>
    <scope>NUCLEOTIDE SEQUENCE [LARGE SCALE GENOMIC DNA]</scope>
</reference>
<dbReference type="GO" id="GO:0007200">
    <property type="term" value="P:phospholipase C-activating G protein-coupled receptor signaling pathway"/>
    <property type="evidence" value="ECO:0007669"/>
    <property type="project" value="TreeGrafter"/>
</dbReference>
<dbReference type="Gene3D" id="3.30.200.20">
    <property type="entry name" value="Phosphorylase Kinase, domain 1"/>
    <property type="match status" value="1"/>
</dbReference>
<dbReference type="InterPro" id="IPR011009">
    <property type="entry name" value="Kinase-like_dom_sf"/>
</dbReference>
<keyword evidence="10" id="KW-0677">Repeat</keyword>
<evidence type="ECO:0000256" key="20">
    <source>
        <dbReference type="PIRSR" id="PIRSR000552-1"/>
    </source>
</evidence>
<evidence type="ECO:0000256" key="12">
    <source>
        <dbReference type="ARBA" id="ARBA00022771"/>
    </source>
</evidence>
<dbReference type="Gene3D" id="2.30.29.30">
    <property type="entry name" value="Pleckstrin-homology domain (PH domain)/Phosphotyrosine-binding domain (PTB)"/>
    <property type="match status" value="1"/>
</dbReference>
<feature type="domain" description="Phorbol-ester/DAG-type" evidence="25">
    <location>
        <begin position="114"/>
        <end position="164"/>
    </location>
</feature>
<dbReference type="AlphaFoldDB" id="A0A665UKT2"/>
<comment type="subcellular location">
    <subcellularLocation>
        <location evidence="3 19">Cytoplasm</location>
    </subcellularLocation>
    <subcellularLocation>
        <location evidence="2">Membrane</location>
    </subcellularLocation>
</comment>
<dbReference type="InterPro" id="IPR057764">
    <property type="entry name" value="Ubiquitin_PRKD1-3_N"/>
</dbReference>
<dbReference type="FunFam" id="1.10.510.10:FF:000151">
    <property type="entry name" value="Serine/threonine-protein kinase"/>
    <property type="match status" value="1"/>
</dbReference>
<evidence type="ECO:0000256" key="21">
    <source>
        <dbReference type="PIRSR" id="PIRSR000552-2"/>
    </source>
</evidence>
<dbReference type="Pfam" id="PF25525">
    <property type="entry name" value="Ubiquitin_PRKD1_N"/>
    <property type="match status" value="1"/>
</dbReference>
<dbReference type="SUPFAM" id="SSF50729">
    <property type="entry name" value="PH domain-like"/>
    <property type="match status" value="1"/>
</dbReference>
<dbReference type="CDD" id="cd14082">
    <property type="entry name" value="STKc_PKD"/>
    <property type="match status" value="1"/>
</dbReference>
<evidence type="ECO:0000256" key="22">
    <source>
        <dbReference type="PROSITE-ProRule" id="PRU10141"/>
    </source>
</evidence>
<dbReference type="PROSITE" id="PS50081">
    <property type="entry name" value="ZF_DAG_PE_2"/>
    <property type="match status" value="2"/>
</dbReference>
<dbReference type="GO" id="GO:0035556">
    <property type="term" value="P:intracellular signal transduction"/>
    <property type="evidence" value="ECO:0007669"/>
    <property type="project" value="TreeGrafter"/>
</dbReference>
<evidence type="ECO:0000256" key="3">
    <source>
        <dbReference type="ARBA" id="ARBA00004496"/>
    </source>
</evidence>
<organism evidence="26 27">
    <name type="scientific">Echeneis naucrates</name>
    <name type="common">Live sharksucker</name>
    <dbReference type="NCBI Taxonomy" id="173247"/>
    <lineage>
        <taxon>Eukaryota</taxon>
        <taxon>Metazoa</taxon>
        <taxon>Chordata</taxon>
        <taxon>Craniata</taxon>
        <taxon>Vertebrata</taxon>
        <taxon>Euteleostomi</taxon>
        <taxon>Actinopterygii</taxon>
        <taxon>Neopterygii</taxon>
        <taxon>Teleostei</taxon>
        <taxon>Neoteleostei</taxon>
        <taxon>Acanthomorphata</taxon>
        <taxon>Carangaria</taxon>
        <taxon>Carangiformes</taxon>
        <taxon>Echeneidae</taxon>
        <taxon>Echeneis</taxon>
    </lineage>
</organism>
<keyword evidence="17" id="KW-0472">Membrane</keyword>
<evidence type="ECO:0000313" key="26">
    <source>
        <dbReference type="Ensembl" id="ENSENLP00000019955.1"/>
    </source>
</evidence>
<dbReference type="GO" id="GO:0005829">
    <property type="term" value="C:cytosol"/>
    <property type="evidence" value="ECO:0007669"/>
    <property type="project" value="TreeGrafter"/>
</dbReference>
<dbReference type="Gene3D" id="1.10.510.10">
    <property type="entry name" value="Transferase(Phosphotransferase) domain 1"/>
    <property type="match status" value="1"/>
</dbReference>
<reference evidence="26" key="3">
    <citation type="submission" date="2025-09" db="UniProtKB">
        <authorList>
            <consortium name="Ensembl"/>
        </authorList>
    </citation>
    <scope>IDENTIFICATION</scope>
</reference>
<comment type="activity regulation">
    <text evidence="19">Activated by DAG and phorbol esters.</text>
</comment>
<evidence type="ECO:0000259" key="24">
    <source>
        <dbReference type="PROSITE" id="PS50011"/>
    </source>
</evidence>
<evidence type="ECO:0000256" key="13">
    <source>
        <dbReference type="ARBA" id="ARBA00022777"/>
    </source>
</evidence>
<dbReference type="FunFam" id="3.30.200.20:FF:000137">
    <property type="entry name" value="Serine/threonine-protein kinase"/>
    <property type="match status" value="1"/>
</dbReference>
<dbReference type="InterPro" id="IPR011993">
    <property type="entry name" value="PH-like_dom_sf"/>
</dbReference>
<comment type="cofactor">
    <cofactor evidence="1 19">
        <name>Mg(2+)</name>
        <dbReference type="ChEBI" id="CHEBI:18420"/>
    </cofactor>
</comment>
<evidence type="ECO:0000256" key="10">
    <source>
        <dbReference type="ARBA" id="ARBA00022737"/>
    </source>
</evidence>
<keyword evidence="6 19" id="KW-0723">Serine/threonine-protein kinase</keyword>
<gene>
    <name evidence="26" type="primary">LOC115037486</name>
</gene>
<dbReference type="GO" id="GO:0016020">
    <property type="term" value="C:membrane"/>
    <property type="evidence" value="ECO:0007669"/>
    <property type="project" value="UniProtKB-SubCell"/>
</dbReference>
<dbReference type="FunFam" id="2.30.29.30:FF:000056">
    <property type="entry name" value="Serine/threonine-protein kinase"/>
    <property type="match status" value="1"/>
</dbReference>
<evidence type="ECO:0000256" key="9">
    <source>
        <dbReference type="ARBA" id="ARBA00022723"/>
    </source>
</evidence>
<evidence type="ECO:0000256" key="1">
    <source>
        <dbReference type="ARBA" id="ARBA00001946"/>
    </source>
</evidence>
<evidence type="ECO:0000256" key="6">
    <source>
        <dbReference type="ARBA" id="ARBA00022527"/>
    </source>
</evidence>
<feature type="domain" description="Phorbol-ester/DAG-type" evidence="25">
    <location>
        <begin position="231"/>
        <end position="281"/>
    </location>
</feature>
<protein>
    <recommendedName>
        <fullName evidence="19">Serine/threonine-protein kinase</fullName>
        <ecNumber evidence="19">2.7.11.13</ecNumber>
    </recommendedName>
</protein>
<keyword evidence="12" id="KW-0863">Zinc-finger</keyword>
<dbReference type="SMART" id="SM00220">
    <property type="entry name" value="S_TKc"/>
    <property type="match status" value="1"/>
</dbReference>
<dbReference type="InterPro" id="IPR015727">
    <property type="entry name" value="Protein_Kinase_C_mu-related"/>
</dbReference>
<dbReference type="PANTHER" id="PTHR22968">
    <property type="entry name" value="PROTEIN KINASE C, MU"/>
    <property type="match status" value="1"/>
</dbReference>
<dbReference type="PRINTS" id="PR00008">
    <property type="entry name" value="DAGPEDOMAIN"/>
</dbReference>
<dbReference type="InterPro" id="IPR020454">
    <property type="entry name" value="DAG/PE-bd"/>
</dbReference>
<evidence type="ECO:0000259" key="25">
    <source>
        <dbReference type="PROSITE" id="PS50081"/>
    </source>
</evidence>
<keyword evidence="8 19" id="KW-0808">Transferase</keyword>
<comment type="catalytic activity">
    <reaction evidence="18 19">
        <text>L-threonyl-[protein] + ATP = O-phospho-L-threonyl-[protein] + ADP + H(+)</text>
        <dbReference type="Rhea" id="RHEA:46608"/>
        <dbReference type="Rhea" id="RHEA-COMP:11060"/>
        <dbReference type="Rhea" id="RHEA-COMP:11605"/>
        <dbReference type="ChEBI" id="CHEBI:15378"/>
        <dbReference type="ChEBI" id="CHEBI:30013"/>
        <dbReference type="ChEBI" id="CHEBI:30616"/>
        <dbReference type="ChEBI" id="CHEBI:61977"/>
        <dbReference type="ChEBI" id="CHEBI:456216"/>
        <dbReference type="EC" id="2.7.11.13"/>
    </reaction>
</comment>
<dbReference type="SUPFAM" id="SSF57889">
    <property type="entry name" value="Cysteine-rich domain"/>
    <property type="match status" value="2"/>
</dbReference>
<evidence type="ECO:0000256" key="2">
    <source>
        <dbReference type="ARBA" id="ARBA00004370"/>
    </source>
</evidence>
<evidence type="ECO:0000256" key="8">
    <source>
        <dbReference type="ARBA" id="ARBA00022679"/>
    </source>
</evidence>
<dbReference type="InterPro" id="IPR001849">
    <property type="entry name" value="PH_domain"/>
</dbReference>
<dbReference type="SUPFAM" id="SSF56112">
    <property type="entry name" value="Protein kinase-like (PK-like)"/>
    <property type="match status" value="1"/>
</dbReference>
<keyword evidence="16 19" id="KW-0460">Magnesium</keyword>
<dbReference type="Gene3D" id="3.30.60.20">
    <property type="match status" value="2"/>
</dbReference>
<dbReference type="EC" id="2.7.11.13" evidence="19"/>
<proteinExistence type="inferred from homology"/>
<dbReference type="SMART" id="SM00233">
    <property type="entry name" value="PH"/>
    <property type="match status" value="1"/>
</dbReference>
<dbReference type="PROSITE" id="PS00108">
    <property type="entry name" value="PROTEIN_KINASE_ST"/>
    <property type="match status" value="1"/>
</dbReference>
<evidence type="ECO:0000256" key="7">
    <source>
        <dbReference type="ARBA" id="ARBA00022553"/>
    </source>
</evidence>
<evidence type="ECO:0000256" key="4">
    <source>
        <dbReference type="ARBA" id="ARBA00008582"/>
    </source>
</evidence>
<dbReference type="Proteomes" id="UP000472264">
    <property type="component" value="Chromosome 24"/>
</dbReference>
<keyword evidence="14" id="KW-0862">Zinc</keyword>
<keyword evidence="13 19" id="KW-0418">Kinase</keyword>
<dbReference type="Pfam" id="PF00069">
    <property type="entry name" value="Pkinase"/>
    <property type="match status" value="1"/>
</dbReference>
<keyword evidence="5 19" id="KW-0963">Cytoplasm</keyword>
<dbReference type="GO" id="GO:0008270">
    <property type="term" value="F:zinc ion binding"/>
    <property type="evidence" value="ECO:0007669"/>
    <property type="project" value="UniProtKB-KW"/>
</dbReference>
<dbReference type="FunFam" id="3.30.60.20:FF:000019">
    <property type="entry name" value="Serine/threonine-protein kinase"/>
    <property type="match status" value="1"/>
</dbReference>
<evidence type="ECO:0000256" key="18">
    <source>
        <dbReference type="ARBA" id="ARBA00047272"/>
    </source>
</evidence>
<feature type="binding site" evidence="21">
    <location>
        <begin position="512"/>
        <end position="520"/>
    </location>
    <ligand>
        <name>ATP</name>
        <dbReference type="ChEBI" id="CHEBI:30616"/>
    </ligand>
</feature>
<feature type="active site" description="Proton acceptor" evidence="20">
    <location>
        <position position="629"/>
    </location>
</feature>
<comment type="similarity">
    <text evidence="4">Belongs to the protein kinase superfamily. CAMK Ser/Thr protein kinase family. PKD subfamily.</text>
</comment>
<dbReference type="InterPro" id="IPR008271">
    <property type="entry name" value="Ser/Thr_kinase_AS"/>
</dbReference>
<dbReference type="PANTHER" id="PTHR22968:SF26">
    <property type="entry name" value="SERINE_THREONINE-PROTEIN KINASE D3"/>
    <property type="match status" value="1"/>
</dbReference>
<feature type="domain" description="PH" evidence="23">
    <location>
        <begin position="352"/>
        <end position="468"/>
    </location>
</feature>
<dbReference type="PROSITE" id="PS50003">
    <property type="entry name" value="PH_DOMAIN"/>
    <property type="match status" value="1"/>
</dbReference>
<dbReference type="Pfam" id="PF00169">
    <property type="entry name" value="PH"/>
    <property type="match status" value="1"/>
</dbReference>
<dbReference type="InterPro" id="IPR000719">
    <property type="entry name" value="Prot_kinase_dom"/>
</dbReference>
<dbReference type="CDD" id="cd01239">
    <property type="entry name" value="PH_PKD"/>
    <property type="match status" value="1"/>
</dbReference>
<evidence type="ECO:0000256" key="5">
    <source>
        <dbReference type="ARBA" id="ARBA00022490"/>
    </source>
</evidence>
<dbReference type="GO" id="GO:0005524">
    <property type="term" value="F:ATP binding"/>
    <property type="evidence" value="ECO:0007669"/>
    <property type="project" value="UniProtKB-UniRule"/>
</dbReference>
<dbReference type="InterPro" id="IPR017441">
    <property type="entry name" value="Protein_kinase_ATP_BS"/>
</dbReference>
<keyword evidence="9 19" id="KW-0479">Metal-binding</keyword>
<dbReference type="SMART" id="SM00109">
    <property type="entry name" value="C1"/>
    <property type="match status" value="2"/>
</dbReference>
<evidence type="ECO:0000256" key="14">
    <source>
        <dbReference type="ARBA" id="ARBA00022833"/>
    </source>
</evidence>
<dbReference type="InterPro" id="IPR046349">
    <property type="entry name" value="C1-like_sf"/>
</dbReference>
<keyword evidence="7" id="KW-0597">Phosphoprotein</keyword>
<evidence type="ECO:0000313" key="27">
    <source>
        <dbReference type="Proteomes" id="UP000472264"/>
    </source>
</evidence>
<dbReference type="Ensembl" id="ENSENLT00000020678.1">
    <property type="protein sequence ID" value="ENSENLP00000019955.1"/>
    <property type="gene ID" value="ENSENLG00000008678.1"/>
</dbReference>
<evidence type="ECO:0000256" key="16">
    <source>
        <dbReference type="ARBA" id="ARBA00022842"/>
    </source>
</evidence>
<name>A0A665UKT2_ECHNA</name>